<feature type="region of interest" description="Disordered" evidence="6">
    <location>
        <begin position="1"/>
        <end position="55"/>
    </location>
</feature>
<dbReference type="PROSITE" id="PS00463">
    <property type="entry name" value="ZN2_CY6_FUNGAL_1"/>
    <property type="match status" value="1"/>
</dbReference>
<dbReference type="EMBL" id="JASBNA010000022">
    <property type="protein sequence ID" value="KAK7685103.1"/>
    <property type="molecule type" value="Genomic_DNA"/>
</dbReference>
<dbReference type="CDD" id="cd00067">
    <property type="entry name" value="GAL4"/>
    <property type="match status" value="1"/>
</dbReference>
<dbReference type="GO" id="GO:0000981">
    <property type="term" value="F:DNA-binding transcription factor activity, RNA polymerase II-specific"/>
    <property type="evidence" value="ECO:0007669"/>
    <property type="project" value="InterPro"/>
</dbReference>
<dbReference type="GO" id="GO:0008270">
    <property type="term" value="F:zinc ion binding"/>
    <property type="evidence" value="ECO:0007669"/>
    <property type="project" value="InterPro"/>
</dbReference>
<dbReference type="AlphaFoldDB" id="A0AAW0FU04"/>
<dbReference type="SUPFAM" id="SSF57701">
    <property type="entry name" value="Zn2/Cys6 DNA-binding domain"/>
    <property type="match status" value="1"/>
</dbReference>
<evidence type="ECO:0000256" key="3">
    <source>
        <dbReference type="ARBA" id="ARBA00023125"/>
    </source>
</evidence>
<name>A0AAW0FU04_9APHY</name>
<dbReference type="PANTHER" id="PTHR47540:SF2">
    <property type="entry name" value="ZN(II)2CYS6 TRANSCRIPTION FACTOR (EUROFUNG)"/>
    <property type="match status" value="1"/>
</dbReference>
<feature type="compositionally biased region" description="Low complexity" evidence="6">
    <location>
        <begin position="19"/>
        <end position="48"/>
    </location>
</feature>
<evidence type="ECO:0000313" key="8">
    <source>
        <dbReference type="EMBL" id="KAK7685103.1"/>
    </source>
</evidence>
<evidence type="ECO:0000256" key="5">
    <source>
        <dbReference type="ARBA" id="ARBA00023242"/>
    </source>
</evidence>
<accession>A0AAW0FU04</accession>
<feature type="compositionally biased region" description="Basic and acidic residues" evidence="6">
    <location>
        <begin position="159"/>
        <end position="176"/>
    </location>
</feature>
<feature type="domain" description="Zn(2)-C6 fungal-type" evidence="7">
    <location>
        <begin position="105"/>
        <end position="135"/>
    </location>
</feature>
<dbReference type="Pfam" id="PF00172">
    <property type="entry name" value="Zn_clus"/>
    <property type="match status" value="1"/>
</dbReference>
<dbReference type="Gene3D" id="4.10.240.10">
    <property type="entry name" value="Zn(2)-C6 fungal-type DNA-binding domain"/>
    <property type="match status" value="1"/>
</dbReference>
<keyword evidence="4" id="KW-0804">Transcription</keyword>
<evidence type="ECO:0000256" key="4">
    <source>
        <dbReference type="ARBA" id="ARBA00023163"/>
    </source>
</evidence>
<keyword evidence="9" id="KW-1185">Reference proteome</keyword>
<sequence length="435" mass="48075">MSGSRRYPALRMKISTSEASSEMSELTSPSSASPLSTTSGSSRDSASPKTPTEMSTDAMFQLVPYDVPWGSQYYRYKVGSLPGPGGSCVFLRTPTPVDKRRTVQACTTCRERKAKCSGSRPSCARCISRGLECEYAPVMPISPMSDTRPTRDISLPKQQLRDARRHSDPYPRRPRDSSMTLSNPRYREAYSPSSIHHHTHLKIETETFPTLSPSPAPSSSTLDYSPSSYYSPIEAATKTEIVNPDYNFNDVQSNTINSYELPEIQISHAAVVDHTTPALHAPQPRKLSVSGPTISSLEVRVADSNQSVQFLESDGSTLPSSCTVDPRMLSGEQFLSHPHEYMAAPYSAFPTSAPPFSGTYDAGSSKDTPWQYSTGYEDSTQVVSQRYYCVDMSTYSEQPMYENMYYCQPTTSYQVPTGYSFTVPLGYPTALYIPV</sequence>
<keyword evidence="2" id="KW-0805">Transcription regulation</keyword>
<dbReference type="SMART" id="SM00066">
    <property type="entry name" value="GAL4"/>
    <property type="match status" value="1"/>
</dbReference>
<keyword evidence="3" id="KW-0238">DNA-binding</keyword>
<keyword evidence="5" id="KW-0539">Nucleus</keyword>
<dbReference type="InterPro" id="IPR051711">
    <property type="entry name" value="Stress_Response_Reg"/>
</dbReference>
<reference evidence="8 9" key="1">
    <citation type="submission" date="2022-09" db="EMBL/GenBank/DDBJ databases">
        <authorList>
            <person name="Palmer J.M."/>
        </authorList>
    </citation>
    <scope>NUCLEOTIDE SEQUENCE [LARGE SCALE GENOMIC DNA]</scope>
    <source>
        <strain evidence="8 9">DSM 7382</strain>
    </source>
</reference>
<dbReference type="Proteomes" id="UP001385951">
    <property type="component" value="Unassembled WGS sequence"/>
</dbReference>
<evidence type="ECO:0000256" key="1">
    <source>
        <dbReference type="ARBA" id="ARBA00004123"/>
    </source>
</evidence>
<dbReference type="PROSITE" id="PS50048">
    <property type="entry name" value="ZN2_CY6_FUNGAL_2"/>
    <property type="match status" value="1"/>
</dbReference>
<evidence type="ECO:0000256" key="2">
    <source>
        <dbReference type="ARBA" id="ARBA00023015"/>
    </source>
</evidence>
<evidence type="ECO:0000256" key="6">
    <source>
        <dbReference type="SAM" id="MobiDB-lite"/>
    </source>
</evidence>
<dbReference type="InterPro" id="IPR036864">
    <property type="entry name" value="Zn2-C6_fun-type_DNA-bd_sf"/>
</dbReference>
<dbReference type="GO" id="GO:0045944">
    <property type="term" value="P:positive regulation of transcription by RNA polymerase II"/>
    <property type="evidence" value="ECO:0007669"/>
    <property type="project" value="TreeGrafter"/>
</dbReference>
<evidence type="ECO:0000313" key="9">
    <source>
        <dbReference type="Proteomes" id="UP001385951"/>
    </source>
</evidence>
<comment type="subcellular location">
    <subcellularLocation>
        <location evidence="1">Nucleus</location>
    </subcellularLocation>
</comment>
<comment type="caution">
    <text evidence="8">The sequence shown here is derived from an EMBL/GenBank/DDBJ whole genome shotgun (WGS) entry which is preliminary data.</text>
</comment>
<proteinExistence type="predicted"/>
<dbReference type="GO" id="GO:0043565">
    <property type="term" value="F:sequence-specific DNA binding"/>
    <property type="evidence" value="ECO:0007669"/>
    <property type="project" value="TreeGrafter"/>
</dbReference>
<protein>
    <recommendedName>
        <fullName evidence="7">Zn(2)-C6 fungal-type domain-containing protein</fullName>
    </recommendedName>
</protein>
<dbReference type="InterPro" id="IPR001138">
    <property type="entry name" value="Zn2Cys6_DnaBD"/>
</dbReference>
<feature type="region of interest" description="Disordered" evidence="6">
    <location>
        <begin position="139"/>
        <end position="184"/>
    </location>
</feature>
<dbReference type="GO" id="GO:0005634">
    <property type="term" value="C:nucleus"/>
    <property type="evidence" value="ECO:0007669"/>
    <property type="project" value="UniProtKB-SubCell"/>
</dbReference>
<organism evidence="8 9">
    <name type="scientific">Cerrena zonata</name>
    <dbReference type="NCBI Taxonomy" id="2478898"/>
    <lineage>
        <taxon>Eukaryota</taxon>
        <taxon>Fungi</taxon>
        <taxon>Dikarya</taxon>
        <taxon>Basidiomycota</taxon>
        <taxon>Agaricomycotina</taxon>
        <taxon>Agaricomycetes</taxon>
        <taxon>Polyporales</taxon>
        <taxon>Cerrenaceae</taxon>
        <taxon>Cerrena</taxon>
    </lineage>
</organism>
<dbReference type="PANTHER" id="PTHR47540">
    <property type="entry name" value="THIAMINE REPRESSIBLE GENES REGULATORY PROTEIN THI5"/>
    <property type="match status" value="1"/>
</dbReference>
<evidence type="ECO:0000259" key="7">
    <source>
        <dbReference type="PROSITE" id="PS50048"/>
    </source>
</evidence>
<gene>
    <name evidence="8" type="ORF">QCA50_011940</name>
</gene>
<dbReference type="PRINTS" id="PR00755">
    <property type="entry name" value="AFLATOXINBRP"/>
</dbReference>